<dbReference type="Proteomes" id="UP001652432">
    <property type="component" value="Unassembled WGS sequence"/>
</dbReference>
<dbReference type="EMBL" id="JAOQKJ010000002">
    <property type="protein sequence ID" value="MCU6743336.1"/>
    <property type="molecule type" value="Genomic_DNA"/>
</dbReference>
<evidence type="ECO:0000256" key="4">
    <source>
        <dbReference type="ARBA" id="ARBA00022475"/>
    </source>
</evidence>
<keyword evidence="8 11" id="KW-1133">Transmembrane helix</keyword>
<dbReference type="PANTHER" id="PTHR30627:SF2">
    <property type="entry name" value="PEPTIDOGLYCAN D,D-TRANSPEPTIDASE MRDA"/>
    <property type="match status" value="1"/>
</dbReference>
<dbReference type="SUPFAM" id="SSF56519">
    <property type="entry name" value="Penicillin binding protein dimerisation domain"/>
    <property type="match status" value="1"/>
</dbReference>
<evidence type="ECO:0000256" key="2">
    <source>
        <dbReference type="ARBA" id="ARBA00004236"/>
    </source>
</evidence>
<feature type="transmembrane region" description="Helical" evidence="11">
    <location>
        <begin position="12"/>
        <end position="32"/>
    </location>
</feature>
<dbReference type="SUPFAM" id="SSF56601">
    <property type="entry name" value="beta-lactamase/transpeptidase-like"/>
    <property type="match status" value="1"/>
</dbReference>
<dbReference type="PANTHER" id="PTHR30627">
    <property type="entry name" value="PEPTIDOGLYCAN D,D-TRANSPEPTIDASE"/>
    <property type="match status" value="1"/>
</dbReference>
<feature type="domain" description="Penicillin-binding protein transpeptidase" evidence="12">
    <location>
        <begin position="612"/>
        <end position="925"/>
    </location>
</feature>
<reference evidence="14 15" key="1">
    <citation type="journal article" date="2021" name="ISME Commun">
        <title>Automated analysis of genomic sequences facilitates high-throughput and comprehensive description of bacteria.</title>
        <authorList>
            <person name="Hitch T.C.A."/>
        </authorList>
    </citation>
    <scope>NUCLEOTIDE SEQUENCE [LARGE SCALE GENOMIC DNA]</scope>
    <source>
        <strain evidence="14 15">Sanger_18</strain>
    </source>
</reference>
<keyword evidence="10" id="KW-0961">Cell wall biogenesis/degradation</keyword>
<dbReference type="Pfam" id="PF03717">
    <property type="entry name" value="PBP_dimer"/>
    <property type="match status" value="1"/>
</dbReference>
<evidence type="ECO:0000259" key="13">
    <source>
        <dbReference type="Pfam" id="PF03717"/>
    </source>
</evidence>
<evidence type="ECO:0000256" key="9">
    <source>
        <dbReference type="ARBA" id="ARBA00023136"/>
    </source>
</evidence>
<dbReference type="RefSeq" id="WP_262572988.1">
    <property type="nucleotide sequence ID" value="NZ_JAOQKJ010000002.1"/>
</dbReference>
<dbReference type="InterPro" id="IPR005311">
    <property type="entry name" value="PBP_dimer"/>
</dbReference>
<comment type="similarity">
    <text evidence="3">Belongs to the transpeptidase family.</text>
</comment>
<keyword evidence="6" id="KW-0133">Cell shape</keyword>
<evidence type="ECO:0000256" key="8">
    <source>
        <dbReference type="ARBA" id="ARBA00022989"/>
    </source>
</evidence>
<dbReference type="InterPro" id="IPR001460">
    <property type="entry name" value="PCN-bd_Tpept"/>
</dbReference>
<protein>
    <submittedName>
        <fullName evidence="14">Penicillin-binding transpeptidase domain-containing protein</fullName>
    </submittedName>
</protein>
<keyword evidence="4" id="KW-1003">Cell membrane</keyword>
<evidence type="ECO:0000256" key="7">
    <source>
        <dbReference type="ARBA" id="ARBA00022984"/>
    </source>
</evidence>
<evidence type="ECO:0000256" key="3">
    <source>
        <dbReference type="ARBA" id="ARBA00007171"/>
    </source>
</evidence>
<feature type="domain" description="Penicillin-binding protein dimerisation" evidence="13">
    <location>
        <begin position="60"/>
        <end position="330"/>
    </location>
</feature>
<dbReference type="Gene3D" id="3.90.1310.10">
    <property type="entry name" value="Penicillin-binding protein 2a (Domain 2)"/>
    <property type="match status" value="2"/>
</dbReference>
<sequence length="954" mass="107764">MFEDFKENLINTITSRTFVLTIAMILIAVVIIERIFDLQIVHGEEYLDSFETKIMKERTISGSRGCIYDRNGNLLAYNELAHSVTIEDVYENSKMKNYNLNSTIATLIQMLEKNGDTTVRDFKIDLDDNGRYAFTVEDTQLLRFLADVYGCLSIDDLKEQERTATAEEVVEYLCGWSRFRIGEYTSEDTKDTFIPGNGYTKEEVLKILTIRYDMNTNSYQKYIATTVATDVSEETVAVIMENCNELEGVSIVEDTVRKYVDSIYFAPIIGYTGKVDQEELKELQTKNNAYDLNDTVGKLGIEKSMESWLQGKKGSETVFVNNVGKVIETSNYVEPAAGNDIYLTLDKDLQIACYKILEEKLAGILYSNIINTKEFNTENVTSSKIKIPIYDVYFALINNNIINLSHFEETTAAENEKAVYDSFLARKEDVFATLREELFNTKTTYENLKKEYQVYESYIVRMLYNNGVLDKEKVDPEDQTYIAWTTDEVISLNEYLNYCIAQNWVDVTKLSLDSQYSDTEEIYRKLVDYLFGQLENNLDFTKSIYKYMIKDDVISGRQICMILLEQNLIDISEEEQNKLISSAVSSYTFMMDRIKNLDITPAQLALDPCNASMVITDVNTGDVLALVSYPGYDNNKMANGVDAEYFAQLRSDLSSPMLNYATQQRTAPGSTFKMVSATAGFKEGIINTTTTFVCNGQFNEIDPPPRCWIYGRGSHGALNVTGAIKNSCNVFFYEMAYRLGMVDGVYSSEAGLEKLQKYADMYGLTETSGVEIEEYAPQVSNTDAVRSAIGQGTNNYTTVSLARYVTTVANSGTCYDLTLIDKVTDRSGNLLMEKEPQMRNQVELSSGEWNAIHTGMRQVVEAKSYYSDLKVQVAGKTGTAEENKNRANHALFVCYAPYDNPEIAVATRIAYGYSSDYAARTTKDVISYYFDLVDEDDLITDTASELGASTAQTD</sequence>
<organism evidence="14 15">
    <name type="scientific">Suilimivivens aceti</name>
    <dbReference type="NCBI Taxonomy" id="2981774"/>
    <lineage>
        <taxon>Bacteria</taxon>
        <taxon>Bacillati</taxon>
        <taxon>Bacillota</taxon>
        <taxon>Clostridia</taxon>
        <taxon>Lachnospirales</taxon>
        <taxon>Lachnospiraceae</taxon>
        <taxon>Suilimivivens</taxon>
    </lineage>
</organism>
<dbReference type="Pfam" id="PF00905">
    <property type="entry name" value="Transpeptidase"/>
    <property type="match status" value="1"/>
</dbReference>
<accession>A0ABT2T090</accession>
<gene>
    <name evidence="14" type="ORF">OCV77_02255</name>
</gene>
<evidence type="ECO:0000256" key="6">
    <source>
        <dbReference type="ARBA" id="ARBA00022960"/>
    </source>
</evidence>
<dbReference type="Gene3D" id="3.40.710.10">
    <property type="entry name" value="DD-peptidase/beta-lactamase superfamily"/>
    <property type="match status" value="1"/>
</dbReference>
<keyword evidence="9 11" id="KW-0472">Membrane</keyword>
<dbReference type="InterPro" id="IPR050515">
    <property type="entry name" value="Beta-lactam/transpept"/>
</dbReference>
<keyword evidence="15" id="KW-1185">Reference proteome</keyword>
<keyword evidence="7" id="KW-0573">Peptidoglycan synthesis</keyword>
<comment type="caution">
    <text evidence="14">The sequence shown here is derived from an EMBL/GenBank/DDBJ whole genome shotgun (WGS) entry which is preliminary data.</text>
</comment>
<dbReference type="InterPro" id="IPR036138">
    <property type="entry name" value="PBP_dimer_sf"/>
</dbReference>
<evidence type="ECO:0000256" key="11">
    <source>
        <dbReference type="SAM" id="Phobius"/>
    </source>
</evidence>
<name>A0ABT2T090_9FIRM</name>
<evidence type="ECO:0000313" key="14">
    <source>
        <dbReference type="EMBL" id="MCU6743336.1"/>
    </source>
</evidence>
<comment type="subcellular location">
    <subcellularLocation>
        <location evidence="2">Cell membrane</location>
    </subcellularLocation>
    <subcellularLocation>
        <location evidence="1">Membrane</location>
        <topology evidence="1">Single-pass membrane protein</topology>
    </subcellularLocation>
</comment>
<evidence type="ECO:0000259" key="12">
    <source>
        <dbReference type="Pfam" id="PF00905"/>
    </source>
</evidence>
<evidence type="ECO:0000256" key="10">
    <source>
        <dbReference type="ARBA" id="ARBA00023316"/>
    </source>
</evidence>
<evidence type="ECO:0000256" key="1">
    <source>
        <dbReference type="ARBA" id="ARBA00004167"/>
    </source>
</evidence>
<evidence type="ECO:0000256" key="5">
    <source>
        <dbReference type="ARBA" id="ARBA00022692"/>
    </source>
</evidence>
<proteinExistence type="inferred from homology"/>
<evidence type="ECO:0000313" key="15">
    <source>
        <dbReference type="Proteomes" id="UP001652432"/>
    </source>
</evidence>
<dbReference type="InterPro" id="IPR012338">
    <property type="entry name" value="Beta-lactam/transpept-like"/>
</dbReference>
<keyword evidence="5 11" id="KW-0812">Transmembrane</keyword>